<protein>
    <submittedName>
        <fullName evidence="3">Uncharacterized protein</fullName>
    </submittedName>
</protein>
<dbReference type="EMBL" id="GECU01023331">
    <property type="protein sequence ID" value="JAS84375.1"/>
    <property type="molecule type" value="Transcribed_RNA"/>
</dbReference>
<dbReference type="GO" id="GO:0004185">
    <property type="term" value="F:serine-type carboxypeptidase activity"/>
    <property type="evidence" value="ECO:0007669"/>
    <property type="project" value="InterPro"/>
</dbReference>
<name>A0A1B6IBQ7_9HEMI</name>
<dbReference type="Gene3D" id="3.40.50.1820">
    <property type="entry name" value="alpha/beta hydrolase"/>
    <property type="match status" value="1"/>
</dbReference>
<evidence type="ECO:0000256" key="2">
    <source>
        <dbReference type="SAM" id="SignalP"/>
    </source>
</evidence>
<evidence type="ECO:0000256" key="1">
    <source>
        <dbReference type="ARBA" id="ARBA00009431"/>
    </source>
</evidence>
<feature type="signal peptide" evidence="2">
    <location>
        <begin position="1"/>
        <end position="24"/>
    </location>
</feature>
<accession>A0A1B6IBQ7</accession>
<gene>
    <name evidence="3" type="ORF">g.58598</name>
</gene>
<reference evidence="3" key="1">
    <citation type="submission" date="2015-11" db="EMBL/GenBank/DDBJ databases">
        <title>De novo transcriptome assembly of four potential Pierce s Disease insect vectors from Arizona vineyards.</title>
        <authorList>
            <person name="Tassone E.E."/>
        </authorList>
    </citation>
    <scope>NUCLEOTIDE SEQUENCE</scope>
</reference>
<comment type="similarity">
    <text evidence="1">Belongs to the peptidase S10 family.</text>
</comment>
<feature type="non-terminal residue" evidence="3">
    <location>
        <position position="126"/>
    </location>
</feature>
<dbReference type="Pfam" id="PF00450">
    <property type="entry name" value="Peptidase_S10"/>
    <property type="match status" value="1"/>
</dbReference>
<feature type="chain" id="PRO_5008585063" evidence="2">
    <location>
        <begin position="25"/>
        <end position="126"/>
    </location>
</feature>
<proteinExistence type="inferred from homology"/>
<dbReference type="InterPro" id="IPR001563">
    <property type="entry name" value="Peptidase_S10"/>
</dbReference>
<dbReference type="SUPFAM" id="SSF53474">
    <property type="entry name" value="alpha/beta-Hydrolases"/>
    <property type="match status" value="1"/>
</dbReference>
<keyword evidence="2" id="KW-0732">Signal</keyword>
<sequence length="126" mass="14353">MWKKSLFFKIVYILFFSKFVRTSGAEVGEPLYLTPLLDEGKVAEAQQSSKVQPDIGNITSYCGYFTTNKECKSNLFFWYFPAQRNSGKAPVVLWFPNTSGKPDKTDTIMYSLFEEIGPFAYQNGTV</sequence>
<organism evidence="3">
    <name type="scientific">Homalodisca liturata</name>
    <dbReference type="NCBI Taxonomy" id="320908"/>
    <lineage>
        <taxon>Eukaryota</taxon>
        <taxon>Metazoa</taxon>
        <taxon>Ecdysozoa</taxon>
        <taxon>Arthropoda</taxon>
        <taxon>Hexapoda</taxon>
        <taxon>Insecta</taxon>
        <taxon>Pterygota</taxon>
        <taxon>Neoptera</taxon>
        <taxon>Paraneoptera</taxon>
        <taxon>Hemiptera</taxon>
        <taxon>Auchenorrhyncha</taxon>
        <taxon>Membracoidea</taxon>
        <taxon>Cicadellidae</taxon>
        <taxon>Cicadellinae</taxon>
        <taxon>Proconiini</taxon>
        <taxon>Homalodisca</taxon>
    </lineage>
</organism>
<dbReference type="AlphaFoldDB" id="A0A1B6IBQ7"/>
<dbReference type="InterPro" id="IPR029058">
    <property type="entry name" value="AB_hydrolase_fold"/>
</dbReference>
<dbReference type="GO" id="GO:0006508">
    <property type="term" value="P:proteolysis"/>
    <property type="evidence" value="ECO:0007669"/>
    <property type="project" value="InterPro"/>
</dbReference>
<evidence type="ECO:0000313" key="3">
    <source>
        <dbReference type="EMBL" id="JAS84375.1"/>
    </source>
</evidence>